<name>A0A2M7TLL9_UNCKA</name>
<organism evidence="1 2">
    <name type="scientific">candidate division WWE3 bacterium CG_4_10_14_0_2_um_filter_41_14</name>
    <dbReference type="NCBI Taxonomy" id="1975072"/>
    <lineage>
        <taxon>Bacteria</taxon>
        <taxon>Katanobacteria</taxon>
    </lineage>
</organism>
<evidence type="ECO:0000313" key="2">
    <source>
        <dbReference type="Proteomes" id="UP000228920"/>
    </source>
</evidence>
<accession>A0A2M7TLL9</accession>
<dbReference type="Proteomes" id="UP000228920">
    <property type="component" value="Unassembled WGS sequence"/>
</dbReference>
<comment type="caution">
    <text evidence="1">The sequence shown here is derived from an EMBL/GenBank/DDBJ whole genome shotgun (WGS) entry which is preliminary data.</text>
</comment>
<proteinExistence type="predicted"/>
<dbReference type="EMBL" id="PFNL01000020">
    <property type="protein sequence ID" value="PIZ47990.1"/>
    <property type="molecule type" value="Genomic_DNA"/>
</dbReference>
<evidence type="ECO:0000313" key="1">
    <source>
        <dbReference type="EMBL" id="PIZ47990.1"/>
    </source>
</evidence>
<sequence length="249" mass="28366">MQKSLAQRILDSEKSFTLFHTHDASEKSIKQAISENKSMDLDIAIDENRKPYIGHSKEYYRISGKRQPDCMDFDKAVDLIVSARIPVIVDCKQPEAWPVVKEVLTKVGVHRCLAHTFATEFKFDYNLEYDHDYPSEWSPIVSLKSLKEKFPSVTTTASCKFLPADLLTSNKYAGELEKVRNVLSENNVDTICLNVPDKTMTDRILEFFLDKNIIPHVNIDGIDITKLTKVYVGETNVLENASDYALLND</sequence>
<dbReference type="AlphaFoldDB" id="A0A2M7TLL9"/>
<evidence type="ECO:0008006" key="3">
    <source>
        <dbReference type="Google" id="ProtNLM"/>
    </source>
</evidence>
<reference evidence="2" key="1">
    <citation type="submission" date="2017-09" db="EMBL/GenBank/DDBJ databases">
        <title>Depth-based differentiation of microbial function through sediment-hosted aquifers and enrichment of novel symbionts in the deep terrestrial subsurface.</title>
        <authorList>
            <person name="Probst A.J."/>
            <person name="Ladd B."/>
            <person name="Jarett J.K."/>
            <person name="Geller-Mcgrath D.E."/>
            <person name="Sieber C.M.K."/>
            <person name="Emerson J.B."/>
            <person name="Anantharaman K."/>
            <person name="Thomas B.C."/>
            <person name="Malmstrom R."/>
            <person name="Stieglmeier M."/>
            <person name="Klingl A."/>
            <person name="Woyke T."/>
            <person name="Ryan C.M."/>
            <person name="Banfield J.F."/>
        </authorList>
    </citation>
    <scope>NUCLEOTIDE SEQUENCE [LARGE SCALE GENOMIC DNA]</scope>
</reference>
<protein>
    <recommendedName>
        <fullName evidence="3">GP-PDE domain-containing protein</fullName>
    </recommendedName>
</protein>
<gene>
    <name evidence="1" type="ORF">COY32_00855</name>
</gene>